<protein>
    <submittedName>
        <fullName evidence="6">LysR family transcriptional regulator</fullName>
    </submittedName>
</protein>
<keyword evidence="3" id="KW-0238">DNA-binding</keyword>
<evidence type="ECO:0000313" key="7">
    <source>
        <dbReference type="Proteomes" id="UP001493487"/>
    </source>
</evidence>
<comment type="caution">
    <text evidence="6">The sequence shown here is derived from an EMBL/GenBank/DDBJ whole genome shotgun (WGS) entry which is preliminary data.</text>
</comment>
<dbReference type="InterPro" id="IPR036388">
    <property type="entry name" value="WH-like_DNA-bd_sf"/>
</dbReference>
<feature type="domain" description="HTH lysR-type" evidence="5">
    <location>
        <begin position="1"/>
        <end position="53"/>
    </location>
</feature>
<keyword evidence="7" id="KW-1185">Reference proteome</keyword>
<proteinExistence type="inferred from homology"/>
<dbReference type="Gene3D" id="3.40.190.290">
    <property type="match status" value="1"/>
</dbReference>
<dbReference type="InterPro" id="IPR000847">
    <property type="entry name" value="LysR_HTH_N"/>
</dbReference>
<dbReference type="SUPFAM" id="SSF46785">
    <property type="entry name" value="Winged helix' DNA-binding domain"/>
    <property type="match status" value="1"/>
</dbReference>
<dbReference type="CDD" id="cd05466">
    <property type="entry name" value="PBP2_LTTR_substrate"/>
    <property type="match status" value="1"/>
</dbReference>
<organism evidence="6 7">
    <name type="scientific">Cohnella silvisoli</name>
    <dbReference type="NCBI Taxonomy" id="2873699"/>
    <lineage>
        <taxon>Bacteria</taxon>
        <taxon>Bacillati</taxon>
        <taxon>Bacillota</taxon>
        <taxon>Bacilli</taxon>
        <taxon>Bacillales</taxon>
        <taxon>Paenibacillaceae</taxon>
        <taxon>Cohnella</taxon>
    </lineage>
</organism>
<evidence type="ECO:0000256" key="3">
    <source>
        <dbReference type="ARBA" id="ARBA00023125"/>
    </source>
</evidence>
<evidence type="ECO:0000256" key="2">
    <source>
        <dbReference type="ARBA" id="ARBA00023015"/>
    </source>
</evidence>
<keyword evidence="2" id="KW-0805">Transcription regulation</keyword>
<evidence type="ECO:0000313" key="6">
    <source>
        <dbReference type="EMBL" id="MEQ4486234.1"/>
    </source>
</evidence>
<gene>
    <name evidence="6" type="ORF">QJS35_28015</name>
</gene>
<dbReference type="PROSITE" id="PS50931">
    <property type="entry name" value="HTH_LYSR"/>
    <property type="match status" value="1"/>
</dbReference>
<comment type="similarity">
    <text evidence="1">Belongs to the LysR transcriptional regulatory family.</text>
</comment>
<dbReference type="Pfam" id="PF00126">
    <property type="entry name" value="HTH_1"/>
    <property type="match status" value="1"/>
</dbReference>
<accession>A0ABV1L1P1</accession>
<name>A0ABV1L1P1_9BACL</name>
<dbReference type="PANTHER" id="PTHR30126">
    <property type="entry name" value="HTH-TYPE TRANSCRIPTIONAL REGULATOR"/>
    <property type="match status" value="1"/>
</dbReference>
<dbReference type="InterPro" id="IPR005119">
    <property type="entry name" value="LysR_subst-bd"/>
</dbReference>
<sequence>MKLLVLIDRYKQVTAVANALNMKQPTISFHMKKMETDWGVKLFQAKSGRIFLTNAGKIMLPYASQISALYTEAESKITELRDNERTLLRVGCTDCAMTTIARSNWLTAVRDKANIQVSMQSGDEQSLYQLLNAGMLDLAICGLPPQASYDFHYDKLAASSLKLILPVGHSLTQESELAPHNLFKYAFIDHTETSISELIALWKAHLHWTINTVAKFESVEMIISAVHAQMGVAILPECVLPDPAHRVVALDLPGISSEWNLYASWRSNYWNIPLIKQIVEFDLSRR</sequence>
<dbReference type="RefSeq" id="WP_232189662.1">
    <property type="nucleotide sequence ID" value="NZ_JAIOAP010000022.1"/>
</dbReference>
<dbReference type="Gene3D" id="1.10.10.10">
    <property type="entry name" value="Winged helix-like DNA-binding domain superfamily/Winged helix DNA-binding domain"/>
    <property type="match status" value="1"/>
</dbReference>
<dbReference type="Proteomes" id="UP001493487">
    <property type="component" value="Unassembled WGS sequence"/>
</dbReference>
<evidence type="ECO:0000259" key="5">
    <source>
        <dbReference type="PROSITE" id="PS50931"/>
    </source>
</evidence>
<dbReference type="PANTHER" id="PTHR30126:SF40">
    <property type="entry name" value="HTH-TYPE TRANSCRIPTIONAL REGULATOR GLTR"/>
    <property type="match status" value="1"/>
</dbReference>
<evidence type="ECO:0000256" key="1">
    <source>
        <dbReference type="ARBA" id="ARBA00009437"/>
    </source>
</evidence>
<dbReference type="InterPro" id="IPR036390">
    <property type="entry name" value="WH_DNA-bd_sf"/>
</dbReference>
<dbReference type="SUPFAM" id="SSF53850">
    <property type="entry name" value="Periplasmic binding protein-like II"/>
    <property type="match status" value="1"/>
</dbReference>
<dbReference type="EMBL" id="JASKHM010000020">
    <property type="protein sequence ID" value="MEQ4486234.1"/>
    <property type="molecule type" value="Genomic_DNA"/>
</dbReference>
<dbReference type="Pfam" id="PF03466">
    <property type="entry name" value="LysR_substrate"/>
    <property type="match status" value="1"/>
</dbReference>
<keyword evidence="4" id="KW-0804">Transcription</keyword>
<reference evidence="6 7" key="1">
    <citation type="journal article" date="2023" name="Genome Announc.">
        <title>Pan-Genome Analyses of the Genus Cohnella and Proposal of the Novel Species Cohnella silvisoli sp. nov., Isolated from Forest Soil.</title>
        <authorList>
            <person name="Wang C."/>
            <person name="Mao L."/>
            <person name="Bao G."/>
            <person name="Zhu H."/>
        </authorList>
    </citation>
    <scope>NUCLEOTIDE SEQUENCE [LARGE SCALE GENOMIC DNA]</scope>
    <source>
        <strain evidence="6 7">NL03-T5-1</strain>
    </source>
</reference>
<evidence type="ECO:0000256" key="4">
    <source>
        <dbReference type="ARBA" id="ARBA00023163"/>
    </source>
</evidence>